<gene>
    <name evidence="10 11" type="primary">argJ</name>
    <name evidence="11" type="ORF">GJB61_15040</name>
</gene>
<comment type="similarity">
    <text evidence="1 10">Belongs to the ArgJ family.</text>
</comment>
<evidence type="ECO:0000256" key="3">
    <source>
        <dbReference type="ARBA" id="ARBA00022571"/>
    </source>
</evidence>
<feature type="binding site" evidence="10">
    <location>
        <position position="410"/>
    </location>
    <ligand>
        <name>substrate</name>
    </ligand>
</feature>
<feature type="site" description="Involved in the stabilization of negative charge on the oxyanion by the formation of the oxyanion hole" evidence="10">
    <location>
        <position position="121"/>
    </location>
</feature>
<dbReference type="InterPro" id="IPR016117">
    <property type="entry name" value="ArgJ-like_dom_sf"/>
</dbReference>
<feature type="binding site" evidence="10">
    <location>
        <position position="282"/>
    </location>
    <ligand>
        <name>substrate</name>
    </ligand>
</feature>
<dbReference type="Gene3D" id="3.60.70.12">
    <property type="entry name" value="L-amino peptidase D-ALA esterase/amidase"/>
    <property type="match status" value="1"/>
</dbReference>
<evidence type="ECO:0000256" key="10">
    <source>
        <dbReference type="HAMAP-Rule" id="MF_01106"/>
    </source>
</evidence>
<keyword evidence="6 10" id="KW-0068">Autocatalytic cleavage</keyword>
<keyword evidence="12" id="KW-1185">Reference proteome</keyword>
<keyword evidence="7 10" id="KW-0511">Multifunctional enzyme</keyword>
<dbReference type="PANTHER" id="PTHR23100">
    <property type="entry name" value="ARGININE BIOSYNTHESIS BIFUNCTIONAL PROTEIN ARGJ"/>
    <property type="match status" value="1"/>
</dbReference>
<comment type="pathway">
    <text evidence="10">Amino-acid biosynthesis; L-arginine biosynthesis; N(2)-acetyl-L-ornithine from L-glutamate: step 1/4.</text>
</comment>
<dbReference type="GO" id="GO:0006526">
    <property type="term" value="P:L-arginine biosynthetic process"/>
    <property type="evidence" value="ECO:0007669"/>
    <property type="project" value="UniProtKB-UniRule"/>
</dbReference>
<feature type="binding site" evidence="10">
    <location>
        <position position="159"/>
    </location>
    <ligand>
        <name>substrate</name>
    </ligand>
</feature>
<evidence type="ECO:0000256" key="7">
    <source>
        <dbReference type="ARBA" id="ARBA00023268"/>
    </source>
</evidence>
<dbReference type="PANTHER" id="PTHR23100:SF0">
    <property type="entry name" value="ARGININE BIOSYNTHESIS BIFUNCTIONAL PROTEIN ARGJ, MITOCHONDRIAL"/>
    <property type="match status" value="1"/>
</dbReference>
<reference evidence="11 12" key="1">
    <citation type="submission" date="2019-11" db="EMBL/GenBank/DDBJ databases">
        <title>Paenibacillus monticola sp. nov., a novel PGPR strain isolated from mountain sample in China.</title>
        <authorList>
            <person name="Zhao Q."/>
            <person name="Li H.-P."/>
            <person name="Zhang J.-L."/>
        </authorList>
    </citation>
    <scope>NUCLEOTIDE SEQUENCE [LARGE SCALE GENOMIC DNA]</scope>
    <source>
        <strain evidence="11 12">LC-T2</strain>
    </source>
</reference>
<comment type="subunit">
    <text evidence="2 10">Heterotetramer of two alpha and two beta chains.</text>
</comment>
<feature type="binding site" evidence="10">
    <location>
        <position position="185"/>
    </location>
    <ligand>
        <name>substrate</name>
    </ligand>
</feature>
<dbReference type="UniPathway" id="UPA00068">
    <property type="reaction ID" value="UER00106"/>
</dbReference>
<feature type="chain" id="PRO_5031648140" description="Arginine biosynthesis bifunctional protein ArgJ alpha chain" evidence="10">
    <location>
        <begin position="1"/>
        <end position="195"/>
    </location>
</feature>
<dbReference type="Pfam" id="PF01960">
    <property type="entry name" value="ArgJ"/>
    <property type="match status" value="1"/>
</dbReference>
<keyword evidence="4 10" id="KW-0028">Amino-acid biosynthesis</keyword>
<evidence type="ECO:0000256" key="6">
    <source>
        <dbReference type="ARBA" id="ARBA00022813"/>
    </source>
</evidence>
<sequence>MSNIDLYTVVEGGSITTPKGFTSGGLHCGLKKTERNDLGVIVCEVPATAAAVYTTNIFQAAPLKVTRESLVNGTLRAIIVNSGNANACTGEQGEQDAYEMRAEAARYLGVAESDVAVASTGVIGELLKMDRVRSGIAGLPEKLNGGASGADDFCQAILTTDLIKKECCVKVLVGGEEVTIAGAAKGSGMIHPNMATMLGFMTTDAVIAAEDLHSLLRAATNVTFNMITVDGDTSTNDMLVTMASGLAGNETLTRFHPDWAAFAAAFTHVCQSLAKAIARDGEGATHLIEVQVNGAVDDDAAAAIAKTVVGSSLVKSAIFGADANWGRIIAAVGRAGVPVSPDRVDISLGDIEVLLQSRPVAFDEEKALVYLQKSETVLITVDLHDGSGTATAWGCDLTYDYVRINAAYRT</sequence>
<dbReference type="GO" id="GO:0004042">
    <property type="term" value="F:L-glutamate N-acetyltransferase activity"/>
    <property type="evidence" value="ECO:0007669"/>
    <property type="project" value="UniProtKB-UniRule"/>
</dbReference>
<dbReference type="NCBIfam" id="NF003802">
    <property type="entry name" value="PRK05388.1"/>
    <property type="match status" value="1"/>
</dbReference>
<keyword evidence="5 10" id="KW-0808">Transferase</keyword>
<comment type="function">
    <text evidence="10">Catalyzes two activities which are involved in the cyclic version of arginine biosynthesis: the synthesis of N-acetylglutamate from glutamate and acetyl-CoA as the acetyl donor, and of ornithine by transacetylation between N(2)-acetylornithine and glutamate.</text>
</comment>
<dbReference type="GO" id="GO:0004358">
    <property type="term" value="F:L-glutamate N-acetyltransferase activity, acting on acetyl-L-ornithine as donor"/>
    <property type="evidence" value="ECO:0007669"/>
    <property type="project" value="UniProtKB-UniRule"/>
</dbReference>
<dbReference type="FunFam" id="3.10.20.340:FF:000001">
    <property type="entry name" value="Arginine biosynthesis bifunctional protein ArgJ, chloroplastic"/>
    <property type="match status" value="1"/>
</dbReference>
<keyword evidence="3 10" id="KW-0055">Arginine biosynthesis</keyword>
<dbReference type="GO" id="GO:0005737">
    <property type="term" value="C:cytoplasm"/>
    <property type="evidence" value="ECO:0007669"/>
    <property type="project" value="UniProtKB-SubCell"/>
</dbReference>
<name>A0A7X2H674_9BACL</name>
<dbReference type="FunFam" id="3.60.70.12:FF:000001">
    <property type="entry name" value="Arginine biosynthesis bifunctional protein ArgJ, chloroplastic"/>
    <property type="match status" value="1"/>
</dbReference>
<dbReference type="EC" id="2.3.1.35" evidence="10"/>
<feature type="site" description="Cleavage; by autolysis" evidence="10">
    <location>
        <begin position="195"/>
        <end position="196"/>
    </location>
</feature>
<evidence type="ECO:0000313" key="12">
    <source>
        <dbReference type="Proteomes" id="UP000463051"/>
    </source>
</evidence>
<comment type="caution">
    <text evidence="11">The sequence shown here is derived from an EMBL/GenBank/DDBJ whole genome shotgun (WGS) entry which is preliminary data.</text>
</comment>
<evidence type="ECO:0000256" key="4">
    <source>
        <dbReference type="ARBA" id="ARBA00022605"/>
    </source>
</evidence>
<evidence type="ECO:0000256" key="5">
    <source>
        <dbReference type="ARBA" id="ARBA00022679"/>
    </source>
</evidence>
<evidence type="ECO:0000256" key="2">
    <source>
        <dbReference type="ARBA" id="ARBA00011475"/>
    </source>
</evidence>
<dbReference type="GO" id="GO:0006592">
    <property type="term" value="P:ornithine biosynthetic process"/>
    <property type="evidence" value="ECO:0007669"/>
    <property type="project" value="TreeGrafter"/>
</dbReference>
<evidence type="ECO:0000313" key="11">
    <source>
        <dbReference type="EMBL" id="MRN54301.1"/>
    </source>
</evidence>
<evidence type="ECO:0000256" key="9">
    <source>
        <dbReference type="ARBA" id="ARBA00049439"/>
    </source>
</evidence>
<dbReference type="CDD" id="cd02152">
    <property type="entry name" value="OAT"/>
    <property type="match status" value="1"/>
</dbReference>
<keyword evidence="8 10" id="KW-0012">Acyltransferase</keyword>
<protein>
    <recommendedName>
        <fullName evidence="10">Arginine biosynthesis bifunctional protein ArgJ</fullName>
    </recommendedName>
    <domain>
        <recommendedName>
            <fullName evidence="10">Glutamate N-acetyltransferase</fullName>
            <ecNumber evidence="10">2.3.1.35</ecNumber>
        </recommendedName>
        <alternativeName>
            <fullName evidence="10">Ornithine acetyltransferase</fullName>
            <shortName evidence="10">OATase</shortName>
        </alternativeName>
        <alternativeName>
            <fullName evidence="10">Ornithine transacetylase</fullName>
        </alternativeName>
    </domain>
    <domain>
        <recommendedName>
            <fullName evidence="10">Amino-acid acetyltransferase</fullName>
            <ecNumber evidence="10">2.3.1.1</ecNumber>
        </recommendedName>
        <alternativeName>
            <fullName evidence="10">N-acetylglutamate synthase</fullName>
            <shortName evidence="10">AGSase</shortName>
        </alternativeName>
    </domain>
    <component>
        <recommendedName>
            <fullName evidence="10">Arginine biosynthesis bifunctional protein ArgJ alpha chain</fullName>
        </recommendedName>
    </component>
    <component>
        <recommendedName>
            <fullName evidence="10">Arginine biosynthesis bifunctional protein ArgJ beta chain</fullName>
        </recommendedName>
    </component>
</protein>
<dbReference type="EMBL" id="WJXB01000004">
    <property type="protein sequence ID" value="MRN54301.1"/>
    <property type="molecule type" value="Genomic_DNA"/>
</dbReference>
<feature type="chain" id="PRO_5031648139" description="Arginine biosynthesis bifunctional protein ArgJ beta chain" evidence="10">
    <location>
        <begin position="196"/>
        <end position="410"/>
    </location>
</feature>
<dbReference type="SUPFAM" id="SSF56266">
    <property type="entry name" value="DmpA/ArgJ-like"/>
    <property type="match status" value="1"/>
</dbReference>
<dbReference type="RefSeq" id="WP_154119290.1">
    <property type="nucleotide sequence ID" value="NZ_WJXB01000004.1"/>
</dbReference>
<comment type="subcellular location">
    <subcellularLocation>
        <location evidence="10">Cytoplasm</location>
    </subcellularLocation>
</comment>
<accession>A0A7X2H674</accession>
<feature type="active site" description="Nucleophile" evidence="10">
    <location>
        <position position="196"/>
    </location>
</feature>
<feature type="binding site" evidence="10">
    <location>
        <position position="196"/>
    </location>
    <ligand>
        <name>substrate</name>
    </ligand>
</feature>
<feature type="binding site" evidence="10">
    <location>
        <position position="405"/>
    </location>
    <ligand>
        <name>substrate</name>
    </ligand>
</feature>
<dbReference type="AlphaFoldDB" id="A0A7X2H674"/>
<dbReference type="Proteomes" id="UP000463051">
    <property type="component" value="Unassembled WGS sequence"/>
</dbReference>
<feature type="site" description="Involved in the stabilization of negative charge on the oxyanion by the formation of the oxyanion hole" evidence="10">
    <location>
        <position position="120"/>
    </location>
</feature>
<comment type="catalytic activity">
    <reaction evidence="9 10">
        <text>N(2)-acetyl-L-ornithine + L-glutamate = N-acetyl-L-glutamate + L-ornithine</text>
        <dbReference type="Rhea" id="RHEA:15349"/>
        <dbReference type="ChEBI" id="CHEBI:29985"/>
        <dbReference type="ChEBI" id="CHEBI:44337"/>
        <dbReference type="ChEBI" id="CHEBI:46911"/>
        <dbReference type="ChEBI" id="CHEBI:57805"/>
        <dbReference type="EC" id="2.3.1.35"/>
    </reaction>
</comment>
<dbReference type="EC" id="2.3.1.1" evidence="10"/>
<evidence type="ECO:0000256" key="1">
    <source>
        <dbReference type="ARBA" id="ARBA00006774"/>
    </source>
</evidence>
<dbReference type="NCBIfam" id="TIGR00120">
    <property type="entry name" value="ArgJ"/>
    <property type="match status" value="1"/>
</dbReference>
<dbReference type="HAMAP" id="MF_01106">
    <property type="entry name" value="ArgJ"/>
    <property type="match status" value="1"/>
</dbReference>
<dbReference type="InterPro" id="IPR042195">
    <property type="entry name" value="ArgJ_beta_C"/>
</dbReference>
<dbReference type="InterPro" id="IPR002813">
    <property type="entry name" value="Arg_biosynth_ArgJ"/>
</dbReference>
<evidence type="ECO:0000256" key="8">
    <source>
        <dbReference type="ARBA" id="ARBA00023315"/>
    </source>
</evidence>
<dbReference type="Gene3D" id="3.10.20.340">
    <property type="entry name" value="ArgJ beta chain, C-terminal domain"/>
    <property type="match status" value="1"/>
</dbReference>
<keyword evidence="10" id="KW-0963">Cytoplasm</keyword>
<comment type="pathway">
    <text evidence="10">Amino-acid biosynthesis; L-arginine biosynthesis; L-ornithine and N-acetyl-L-glutamate from L-glutamate and N(2)-acetyl-L-ornithine (cyclic): step 1/1.</text>
</comment>
<proteinExistence type="inferred from homology"/>
<comment type="catalytic activity">
    <reaction evidence="10">
        <text>L-glutamate + acetyl-CoA = N-acetyl-L-glutamate + CoA + H(+)</text>
        <dbReference type="Rhea" id="RHEA:24292"/>
        <dbReference type="ChEBI" id="CHEBI:15378"/>
        <dbReference type="ChEBI" id="CHEBI:29985"/>
        <dbReference type="ChEBI" id="CHEBI:44337"/>
        <dbReference type="ChEBI" id="CHEBI:57287"/>
        <dbReference type="ChEBI" id="CHEBI:57288"/>
        <dbReference type="EC" id="2.3.1.1"/>
    </reaction>
</comment>
<organism evidence="11 12">
    <name type="scientific">Paenibacillus monticola</name>
    <dbReference type="NCBI Taxonomy" id="2666075"/>
    <lineage>
        <taxon>Bacteria</taxon>
        <taxon>Bacillati</taxon>
        <taxon>Bacillota</taxon>
        <taxon>Bacilli</taxon>
        <taxon>Bacillales</taxon>
        <taxon>Paenibacillaceae</taxon>
        <taxon>Paenibacillus</taxon>
    </lineage>
</organism>